<evidence type="ECO:0000313" key="3">
    <source>
        <dbReference type="EMBL" id="NYH16135.1"/>
    </source>
</evidence>
<dbReference type="Pfam" id="PF26343">
    <property type="entry name" value="VapC50_C"/>
    <property type="match status" value="1"/>
</dbReference>
<proteinExistence type="predicted"/>
<dbReference type="Proteomes" id="UP000572540">
    <property type="component" value="Unassembled WGS sequence"/>
</dbReference>
<name>A0A7Y9W8G0_9BURK</name>
<dbReference type="EMBL" id="JACCAU010000001">
    <property type="protein sequence ID" value="NYH16135.1"/>
    <property type="molecule type" value="Genomic_DNA"/>
</dbReference>
<dbReference type="Pfam" id="PF13470">
    <property type="entry name" value="PIN_3"/>
    <property type="match status" value="1"/>
</dbReference>
<organism evidence="3 4">
    <name type="scientific">Paraburkholderia bryophila</name>
    <dbReference type="NCBI Taxonomy" id="420952"/>
    <lineage>
        <taxon>Bacteria</taxon>
        <taxon>Pseudomonadati</taxon>
        <taxon>Pseudomonadota</taxon>
        <taxon>Betaproteobacteria</taxon>
        <taxon>Burkholderiales</taxon>
        <taxon>Burkholderiaceae</taxon>
        <taxon>Paraburkholderia</taxon>
    </lineage>
</organism>
<evidence type="ECO:0000259" key="2">
    <source>
        <dbReference type="Pfam" id="PF26343"/>
    </source>
</evidence>
<reference evidence="3 4" key="1">
    <citation type="submission" date="2020-07" db="EMBL/GenBank/DDBJ databases">
        <title>Exploring microbial biodiversity for novel pathways involved in the catabolism of aromatic compounds derived from lignin.</title>
        <authorList>
            <person name="Elkins J."/>
        </authorList>
    </citation>
    <scope>NUCLEOTIDE SEQUENCE [LARGE SCALE GENOMIC DNA]</scope>
    <source>
        <strain evidence="3 4">H2C3B</strain>
    </source>
</reference>
<gene>
    <name evidence="3" type="ORF">GGD41_003363</name>
</gene>
<sequence length="200" mass="22677">MLSFGRFTVVLDACALFPMVVRDVLLTFADHEFYAPRWSARIHDEWTRNLAARFADKSAANDAMPKITAIRNAMDRAFPDALIEQVLPESSELIGVDRKDRHVVMTAVAARADAIVTFNLKDFAAEHLESSLRIEVKHPDVFILDLIDLNEKRALAAFKDLRARKRRPPWSVRELLDRLIRAGLVQTSAWLSSTDVLPLL</sequence>
<dbReference type="AlphaFoldDB" id="A0A7Y9W8G0"/>
<comment type="caution">
    <text evidence="3">The sequence shown here is derived from an EMBL/GenBank/DDBJ whole genome shotgun (WGS) entry which is preliminary data.</text>
</comment>
<protein>
    <submittedName>
        <fullName evidence="3">Putative nucleic acid-binding protein</fullName>
    </submittedName>
</protein>
<dbReference type="RefSeq" id="WP_257031742.1">
    <property type="nucleotide sequence ID" value="NZ_JACCAU010000001.1"/>
</dbReference>
<accession>A0A7Y9W8G0</accession>
<evidence type="ECO:0000259" key="1">
    <source>
        <dbReference type="Pfam" id="PF13470"/>
    </source>
</evidence>
<feature type="domain" description="VapC50 C-terminal" evidence="2">
    <location>
        <begin position="139"/>
        <end position="191"/>
    </location>
</feature>
<evidence type="ECO:0000313" key="4">
    <source>
        <dbReference type="Proteomes" id="UP000572540"/>
    </source>
</evidence>
<feature type="domain" description="PIN" evidence="1">
    <location>
        <begin position="9"/>
        <end position="120"/>
    </location>
</feature>
<dbReference type="InterPro" id="IPR058652">
    <property type="entry name" value="VapC50_C"/>
</dbReference>
<dbReference type="InterPro" id="IPR002716">
    <property type="entry name" value="PIN_dom"/>
</dbReference>